<dbReference type="AlphaFoldDB" id="A0A1T4QE84"/>
<dbReference type="Proteomes" id="UP000190328">
    <property type="component" value="Unassembled WGS sequence"/>
</dbReference>
<feature type="binding site" evidence="9">
    <location>
        <begin position="92"/>
        <end position="96"/>
    </location>
    <ligand>
        <name>NAD(+)</name>
        <dbReference type="ChEBI" id="CHEBI:57540"/>
    </ligand>
</feature>
<feature type="binding site" evidence="8">
    <location>
        <position position="269"/>
    </location>
    <ligand>
        <name>glycerol</name>
        <dbReference type="ChEBI" id="CHEBI:17754"/>
    </ligand>
</feature>
<dbReference type="InterPro" id="IPR001670">
    <property type="entry name" value="ADH_Fe/GldA"/>
</dbReference>
<comment type="cofactor">
    <cofactor evidence="8">
        <name>Zn(2+)</name>
        <dbReference type="ChEBI" id="CHEBI:29105"/>
    </cofactor>
    <text evidence="8">Binds 1 zinc ion per subunit.</text>
</comment>
<keyword evidence="2" id="KW-0560">Oxidoreductase</keyword>
<evidence type="ECO:0000256" key="6">
    <source>
        <dbReference type="ARBA" id="ARBA00040132"/>
    </source>
</evidence>
<evidence type="ECO:0000256" key="1">
    <source>
        <dbReference type="ARBA" id="ARBA00022723"/>
    </source>
</evidence>
<evidence type="ECO:0000256" key="2">
    <source>
        <dbReference type="ARBA" id="ARBA00023002"/>
    </source>
</evidence>
<gene>
    <name evidence="11" type="ORF">SAMN02745116_02152</name>
</gene>
<keyword evidence="1 8" id="KW-0479">Metal-binding</keyword>
<keyword evidence="8" id="KW-0862">Zinc</keyword>
<dbReference type="Pfam" id="PF00465">
    <property type="entry name" value="Fe-ADH"/>
    <property type="match status" value="1"/>
</dbReference>
<accession>A0A1T4QE84</accession>
<dbReference type="EC" id="1.1.1.6" evidence="5"/>
<keyword evidence="12" id="KW-1185">Reference proteome</keyword>
<dbReference type="CDD" id="cd08550">
    <property type="entry name" value="GlyDH-like"/>
    <property type="match status" value="1"/>
</dbReference>
<dbReference type="InterPro" id="IPR016205">
    <property type="entry name" value="Glycerol_DH"/>
</dbReference>
<keyword evidence="3 9" id="KW-0520">NAD</keyword>
<dbReference type="GO" id="GO:0046872">
    <property type="term" value="F:metal ion binding"/>
    <property type="evidence" value="ECO:0007669"/>
    <property type="project" value="UniProtKB-KW"/>
</dbReference>
<dbReference type="PANTHER" id="PTHR43616">
    <property type="entry name" value="GLYCEROL DEHYDROGENASE"/>
    <property type="match status" value="1"/>
</dbReference>
<dbReference type="Gene3D" id="3.40.50.1970">
    <property type="match status" value="1"/>
</dbReference>
<evidence type="ECO:0000256" key="3">
    <source>
        <dbReference type="ARBA" id="ARBA00023027"/>
    </source>
</evidence>
<protein>
    <recommendedName>
        <fullName evidence="6">Glycerol dehydrogenase</fullName>
        <ecNumber evidence="5">1.1.1.6</ecNumber>
    </recommendedName>
</protein>
<dbReference type="OrthoDB" id="5198708at2"/>
<reference evidence="11 12" key="1">
    <citation type="submission" date="2017-02" db="EMBL/GenBank/DDBJ databases">
        <authorList>
            <person name="Peterson S.W."/>
        </authorList>
    </citation>
    <scope>NUCLEOTIDE SEQUENCE [LARGE SCALE GENOMIC DNA]</scope>
    <source>
        <strain evidence="11 12">ATCC BAA-1030</strain>
    </source>
</reference>
<dbReference type="PIRSF" id="PIRSF000112">
    <property type="entry name" value="Glycerol_dehydrogenase"/>
    <property type="match status" value="1"/>
</dbReference>
<proteinExistence type="predicted"/>
<dbReference type="PANTHER" id="PTHR43616:SF5">
    <property type="entry name" value="GLYCEROL DEHYDROGENASE 1"/>
    <property type="match status" value="1"/>
</dbReference>
<evidence type="ECO:0000256" key="5">
    <source>
        <dbReference type="ARBA" id="ARBA00039147"/>
    </source>
</evidence>
<feature type="domain" description="Alcohol dehydrogenase iron-type/glycerol dehydrogenase GldA" evidence="10">
    <location>
        <begin position="6"/>
        <end position="152"/>
    </location>
</feature>
<evidence type="ECO:0000259" key="10">
    <source>
        <dbReference type="Pfam" id="PF00465"/>
    </source>
</evidence>
<evidence type="ECO:0000313" key="11">
    <source>
        <dbReference type="EMBL" id="SKA01548.1"/>
    </source>
</evidence>
<evidence type="ECO:0000256" key="4">
    <source>
        <dbReference type="ARBA" id="ARBA00037918"/>
    </source>
</evidence>
<feature type="binding site" evidence="9">
    <location>
        <position position="129"/>
    </location>
    <ligand>
        <name>NAD(+)</name>
        <dbReference type="ChEBI" id="CHEBI:57540"/>
    </ligand>
</feature>
<evidence type="ECO:0000256" key="9">
    <source>
        <dbReference type="PIRSR" id="PIRSR000112-3"/>
    </source>
</evidence>
<dbReference type="Gene3D" id="1.20.1090.10">
    <property type="entry name" value="Dehydroquinate synthase-like - alpha domain"/>
    <property type="match status" value="1"/>
</dbReference>
<feature type="binding site" evidence="8">
    <location>
        <position position="169"/>
    </location>
    <ligand>
        <name>glycerol</name>
        <dbReference type="ChEBI" id="CHEBI:17754"/>
    </ligand>
</feature>
<organism evidence="11 12">
    <name type="scientific">Pilibacter termitis</name>
    <dbReference type="NCBI Taxonomy" id="263852"/>
    <lineage>
        <taxon>Bacteria</taxon>
        <taxon>Bacillati</taxon>
        <taxon>Bacillota</taxon>
        <taxon>Bacilli</taxon>
        <taxon>Lactobacillales</taxon>
        <taxon>Enterococcaceae</taxon>
        <taxon>Pilibacter</taxon>
    </lineage>
</organism>
<comment type="pathway">
    <text evidence="4">Polyol metabolism; glycerol fermentation; glycerone phosphate from glycerol (oxidative route): step 1/2.</text>
</comment>
<dbReference type="GO" id="GO:0008888">
    <property type="term" value="F:glycerol dehydrogenase (NAD+) activity"/>
    <property type="evidence" value="ECO:0007669"/>
    <property type="project" value="UniProtKB-EC"/>
</dbReference>
<evidence type="ECO:0000313" key="12">
    <source>
        <dbReference type="Proteomes" id="UP000190328"/>
    </source>
</evidence>
<comment type="catalytic activity">
    <reaction evidence="7">
        <text>glycerol + NAD(+) = dihydroxyacetone + NADH + H(+)</text>
        <dbReference type="Rhea" id="RHEA:13769"/>
        <dbReference type="ChEBI" id="CHEBI:15378"/>
        <dbReference type="ChEBI" id="CHEBI:16016"/>
        <dbReference type="ChEBI" id="CHEBI:17754"/>
        <dbReference type="ChEBI" id="CHEBI:57540"/>
        <dbReference type="ChEBI" id="CHEBI:57945"/>
        <dbReference type="EC" id="1.1.1.6"/>
    </reaction>
</comment>
<dbReference type="SUPFAM" id="SSF56796">
    <property type="entry name" value="Dehydroquinate synthase-like"/>
    <property type="match status" value="1"/>
</dbReference>
<sequence>MYIKTPQKYIVENKIIQKIGEYAKEYGEKVLIVATQKGVERFGAKIEESFRQNQLETVSFVFQGYPTLQTAKEIAELAQKERVTSLVALGGGRVIDVVKVASNDSKLPLIVVPTIAATCASWASVSIVYNQKGEFVQPYFNEKSPEVTLVDPEVILSAPPRFLYAGIIDTIAKYIEIAPYLEKTKVDTILQSVVAIAKEGVEILKHHGNKAIQQAEEGKFEESAKAVIDAIILQAGLTGSLESGKLYQGLGHPFYDASTFVKKSNQLLHGERVGFGLLVQKVLQKVTAKEWEETLKLFQLFDNVFTLEDLYLNEKDVRSISHFIWENRREQVLNLQLAQSAEEIEQGIFQTNEKIKEWRGRNV</sequence>
<evidence type="ECO:0000256" key="7">
    <source>
        <dbReference type="ARBA" id="ARBA00049006"/>
    </source>
</evidence>
<evidence type="ECO:0000256" key="8">
    <source>
        <dbReference type="PIRSR" id="PIRSR000112-1"/>
    </source>
</evidence>
<dbReference type="EMBL" id="FUXI01000028">
    <property type="protein sequence ID" value="SKA01548.1"/>
    <property type="molecule type" value="Genomic_DNA"/>
</dbReference>
<name>A0A1T4QE84_9ENTE</name>
<dbReference type="STRING" id="263852.SAMN02745116_02152"/>
<dbReference type="RefSeq" id="WP_078808066.1">
    <property type="nucleotide sequence ID" value="NZ_FUXI01000028.1"/>
</dbReference>
<feature type="binding site" evidence="8">
    <location>
        <position position="252"/>
    </location>
    <ligand>
        <name>glycerol</name>
        <dbReference type="ChEBI" id="CHEBI:17754"/>
    </ligand>
</feature>